<dbReference type="Gene3D" id="3.30.2010.30">
    <property type="match status" value="1"/>
</dbReference>
<dbReference type="OrthoDB" id="79562at2759"/>
<evidence type="ECO:0000259" key="13">
    <source>
        <dbReference type="Pfam" id="PF01433"/>
    </source>
</evidence>
<comment type="subcellular location">
    <subcellularLocation>
        <location evidence="2">Cell membrane</location>
        <topology evidence="2">Lipid-anchor</topology>
        <topology evidence="2">GPI-anchor</topology>
    </subcellularLocation>
    <subcellularLocation>
        <location evidence="1">Cytoplasm</location>
    </subcellularLocation>
</comment>
<gene>
    <name evidence="15" type="ORF">DIATSA_LOCUS12850</name>
</gene>
<dbReference type="FunFam" id="3.30.2010.30:FF:000001">
    <property type="entry name" value="Leukotriene A(4) hydrolase"/>
    <property type="match status" value="1"/>
</dbReference>
<comment type="cofactor">
    <cofactor evidence="12">
        <name>Zn(2+)</name>
        <dbReference type="ChEBI" id="CHEBI:29105"/>
    </cofactor>
    <text evidence="12">Binds 1 zinc ion per subunit.</text>
</comment>
<dbReference type="Gene3D" id="1.10.390.10">
    <property type="entry name" value="Neutral Protease Domain 2"/>
    <property type="match status" value="1"/>
</dbReference>
<feature type="domain" description="Aminopeptidase N-like N-terminal" evidence="14">
    <location>
        <begin position="23"/>
        <end position="197"/>
    </location>
</feature>
<dbReference type="InterPro" id="IPR001930">
    <property type="entry name" value="Peptidase_M1"/>
</dbReference>
<dbReference type="GO" id="GO:0008270">
    <property type="term" value="F:zinc ion binding"/>
    <property type="evidence" value="ECO:0007669"/>
    <property type="project" value="InterPro"/>
</dbReference>
<feature type="binding site" evidence="12">
    <location>
        <position position="295"/>
    </location>
    <ligand>
        <name>Zn(2+)</name>
        <dbReference type="ChEBI" id="CHEBI:29105"/>
        <note>catalytic</note>
    </ligand>
</feature>
<dbReference type="InterPro" id="IPR045357">
    <property type="entry name" value="Aminopeptidase_N-like_N"/>
</dbReference>
<dbReference type="AlphaFoldDB" id="A0A9N9WLE5"/>
<dbReference type="Pfam" id="PF17900">
    <property type="entry name" value="Peptidase_M1_N"/>
    <property type="match status" value="1"/>
</dbReference>
<evidence type="ECO:0000256" key="7">
    <source>
        <dbReference type="ARBA" id="ARBA00022723"/>
    </source>
</evidence>
<dbReference type="Pfam" id="PF01433">
    <property type="entry name" value="Peptidase_M1"/>
    <property type="match status" value="1"/>
</dbReference>
<keyword evidence="4" id="KW-0963">Cytoplasm</keyword>
<dbReference type="FunFam" id="2.60.40.1730:FF:000004">
    <property type="entry name" value="Leukotriene A(4) hydrolase"/>
    <property type="match status" value="1"/>
</dbReference>
<dbReference type="InterPro" id="IPR049980">
    <property type="entry name" value="LTA4H_cat"/>
</dbReference>
<dbReference type="Gene3D" id="2.60.40.1730">
    <property type="entry name" value="tricorn interacting facor f3 domain"/>
    <property type="match status" value="1"/>
</dbReference>
<dbReference type="InterPro" id="IPR014782">
    <property type="entry name" value="Peptidase_M1_dom"/>
</dbReference>
<evidence type="ECO:0000256" key="5">
    <source>
        <dbReference type="ARBA" id="ARBA00022622"/>
    </source>
</evidence>
<feature type="binding site" evidence="12">
    <location>
        <position position="314"/>
    </location>
    <ligand>
        <name>Zn(2+)</name>
        <dbReference type="ChEBI" id="CHEBI:29105"/>
        <note>catalytic</note>
    </ligand>
</feature>
<dbReference type="EMBL" id="OU893339">
    <property type="protein sequence ID" value="CAG9795601.1"/>
    <property type="molecule type" value="Genomic_DNA"/>
</dbReference>
<dbReference type="SUPFAM" id="SSF55486">
    <property type="entry name" value="Metalloproteases ('zincins'), catalytic domain"/>
    <property type="match status" value="1"/>
</dbReference>
<evidence type="ECO:0000259" key="14">
    <source>
        <dbReference type="Pfam" id="PF17900"/>
    </source>
</evidence>
<dbReference type="GO" id="GO:0004301">
    <property type="term" value="F:epoxide hydrolase activity"/>
    <property type="evidence" value="ECO:0007669"/>
    <property type="project" value="TreeGrafter"/>
</dbReference>
<feature type="binding site" evidence="12">
    <location>
        <position position="291"/>
    </location>
    <ligand>
        <name>Zn(2+)</name>
        <dbReference type="ChEBI" id="CHEBI:29105"/>
        <note>catalytic</note>
    </ligand>
</feature>
<keyword evidence="10" id="KW-0482">Metalloprotease</keyword>
<dbReference type="SUPFAM" id="SSF63737">
    <property type="entry name" value="Leukotriene A4 hydrolase N-terminal domain"/>
    <property type="match status" value="1"/>
</dbReference>
<dbReference type="Proteomes" id="UP001153714">
    <property type="component" value="Chromosome 8"/>
</dbReference>
<dbReference type="PANTHER" id="PTHR45726:SF3">
    <property type="entry name" value="LEUKOTRIENE A-4 HYDROLASE"/>
    <property type="match status" value="1"/>
</dbReference>
<keyword evidence="5" id="KW-0472">Membrane</keyword>
<accession>A0A9N9WLE5</accession>
<dbReference type="GO" id="GO:0006508">
    <property type="term" value="P:proteolysis"/>
    <property type="evidence" value="ECO:0007669"/>
    <property type="project" value="UniProtKB-KW"/>
</dbReference>
<keyword evidence="7 12" id="KW-0479">Metal-binding</keyword>
<dbReference type="GO" id="GO:0005829">
    <property type="term" value="C:cytosol"/>
    <property type="evidence" value="ECO:0007669"/>
    <property type="project" value="TreeGrafter"/>
</dbReference>
<keyword evidence="9 12" id="KW-0862">Zinc</keyword>
<name>A0A9N9WLE5_9NEOP</name>
<dbReference type="PANTHER" id="PTHR45726">
    <property type="entry name" value="LEUKOTRIENE A-4 HYDROLASE"/>
    <property type="match status" value="1"/>
</dbReference>
<dbReference type="GO" id="GO:0005886">
    <property type="term" value="C:plasma membrane"/>
    <property type="evidence" value="ECO:0007669"/>
    <property type="project" value="UniProtKB-SubCell"/>
</dbReference>
<dbReference type="InterPro" id="IPR042097">
    <property type="entry name" value="Aminopeptidase_N-like_N_sf"/>
</dbReference>
<sequence>MPFLCNSTYRCACVISEICVIKHMSLYFDVDFDSKVLRAEAILNIGVLQETEEVVLDNSELEIESVKFEDGTKLKFDVGNHIPNYGSKFTIILHKKVEPNDTFKIKIKYRTSPKASALHWLNSNQTLGKIIPYMFSQCGPIHARSVIPCQDTPAVKFTYDAEVTAPTELTVLMSALRDGAIGNKTSFTQPIPMPSYLLAIAVGAMEFRTIGPRSKVWSEKENIEQSAWEFADTEKYLQAAERFCGPYDWTQYDLLVLPPPFPYGGMENPCITFVTPSLLSGDRSQADVIVHEIVHSWTGNLVSIASFEHFWLKEGFTVFLERKVQSSLISDHEEAKRSRDFHSILGLQALNETVSEICYVCYITRVFIILCYI</sequence>
<evidence type="ECO:0000256" key="9">
    <source>
        <dbReference type="ARBA" id="ARBA00022833"/>
    </source>
</evidence>
<dbReference type="InterPro" id="IPR027268">
    <property type="entry name" value="Peptidase_M4/M1_CTD_sf"/>
</dbReference>
<keyword evidence="6" id="KW-0645">Protease</keyword>
<dbReference type="GO" id="GO:0004177">
    <property type="term" value="F:aminopeptidase activity"/>
    <property type="evidence" value="ECO:0007669"/>
    <property type="project" value="TreeGrafter"/>
</dbReference>
<dbReference type="InterPro" id="IPR034015">
    <property type="entry name" value="M1_LTA4H"/>
</dbReference>
<evidence type="ECO:0000256" key="4">
    <source>
        <dbReference type="ARBA" id="ARBA00022490"/>
    </source>
</evidence>
<evidence type="ECO:0000256" key="1">
    <source>
        <dbReference type="ARBA" id="ARBA00004496"/>
    </source>
</evidence>
<comment type="similarity">
    <text evidence="3">Belongs to the peptidase M1 family.</text>
</comment>
<dbReference type="CDD" id="cd09599">
    <property type="entry name" value="M1_LTA4H"/>
    <property type="match status" value="1"/>
</dbReference>
<keyword evidence="8" id="KW-0378">Hydrolase</keyword>
<evidence type="ECO:0000256" key="11">
    <source>
        <dbReference type="ARBA" id="ARBA00023288"/>
    </source>
</evidence>
<dbReference type="PRINTS" id="PR00756">
    <property type="entry name" value="ALADIPTASE"/>
</dbReference>
<reference evidence="15" key="2">
    <citation type="submission" date="2022-10" db="EMBL/GenBank/DDBJ databases">
        <authorList>
            <consortium name="ENA_rothamsted_submissions"/>
            <consortium name="culmorum"/>
            <person name="King R."/>
        </authorList>
    </citation>
    <scope>NUCLEOTIDE SEQUENCE</scope>
</reference>
<keyword evidence="16" id="KW-1185">Reference proteome</keyword>
<evidence type="ECO:0000256" key="6">
    <source>
        <dbReference type="ARBA" id="ARBA00022670"/>
    </source>
</evidence>
<keyword evidence="11" id="KW-0449">Lipoprotein</keyword>
<protein>
    <recommendedName>
        <fullName evidence="17">Leukotriene A-4 hydrolase</fullName>
    </recommendedName>
</protein>
<evidence type="ECO:0008006" key="17">
    <source>
        <dbReference type="Google" id="ProtNLM"/>
    </source>
</evidence>
<reference evidence="15" key="1">
    <citation type="submission" date="2021-12" db="EMBL/GenBank/DDBJ databases">
        <authorList>
            <person name="King R."/>
        </authorList>
    </citation>
    <scope>NUCLEOTIDE SEQUENCE</scope>
</reference>
<evidence type="ECO:0000256" key="12">
    <source>
        <dbReference type="PIRSR" id="PIRSR634015-3"/>
    </source>
</evidence>
<dbReference type="GO" id="GO:0008237">
    <property type="term" value="F:metallopeptidase activity"/>
    <property type="evidence" value="ECO:0007669"/>
    <property type="project" value="UniProtKB-KW"/>
</dbReference>
<proteinExistence type="inferred from homology"/>
<organism evidence="15 16">
    <name type="scientific">Diatraea saccharalis</name>
    <name type="common">sugarcane borer</name>
    <dbReference type="NCBI Taxonomy" id="40085"/>
    <lineage>
        <taxon>Eukaryota</taxon>
        <taxon>Metazoa</taxon>
        <taxon>Ecdysozoa</taxon>
        <taxon>Arthropoda</taxon>
        <taxon>Hexapoda</taxon>
        <taxon>Insecta</taxon>
        <taxon>Pterygota</taxon>
        <taxon>Neoptera</taxon>
        <taxon>Endopterygota</taxon>
        <taxon>Lepidoptera</taxon>
        <taxon>Glossata</taxon>
        <taxon>Ditrysia</taxon>
        <taxon>Pyraloidea</taxon>
        <taxon>Crambidae</taxon>
        <taxon>Crambinae</taxon>
        <taxon>Diatraea</taxon>
    </lineage>
</organism>
<keyword evidence="5" id="KW-0325">Glycoprotein</keyword>
<feature type="domain" description="Peptidase M1 membrane alanine aminopeptidase" evidence="13">
    <location>
        <begin position="232"/>
        <end position="333"/>
    </location>
</feature>
<evidence type="ECO:0000256" key="10">
    <source>
        <dbReference type="ARBA" id="ARBA00023049"/>
    </source>
</evidence>
<dbReference type="GO" id="GO:0043171">
    <property type="term" value="P:peptide catabolic process"/>
    <property type="evidence" value="ECO:0007669"/>
    <property type="project" value="TreeGrafter"/>
</dbReference>
<keyword evidence="5" id="KW-0336">GPI-anchor</keyword>
<evidence type="ECO:0000256" key="3">
    <source>
        <dbReference type="ARBA" id="ARBA00010136"/>
    </source>
</evidence>
<dbReference type="GO" id="GO:0098552">
    <property type="term" value="C:side of membrane"/>
    <property type="evidence" value="ECO:0007669"/>
    <property type="project" value="UniProtKB-KW"/>
</dbReference>
<evidence type="ECO:0000256" key="8">
    <source>
        <dbReference type="ARBA" id="ARBA00022801"/>
    </source>
</evidence>
<evidence type="ECO:0000313" key="16">
    <source>
        <dbReference type="Proteomes" id="UP001153714"/>
    </source>
</evidence>
<evidence type="ECO:0000313" key="15">
    <source>
        <dbReference type="EMBL" id="CAG9795601.1"/>
    </source>
</evidence>
<evidence type="ECO:0000256" key="2">
    <source>
        <dbReference type="ARBA" id="ARBA00004609"/>
    </source>
</evidence>